<proteinExistence type="predicted"/>
<sequence length="162" mass="19227">MNRNYNYLIGNQFAKGNEPNQTSFKKGLTPWNKGKKGTHFSPATEFKKGQEPLNHLPVGTILQRTSRKSGTRNWIKIAEPSKWELYAQYVWKQHYGFLIVGDVTHHLNGFRLDDRIENIIAFPRSDHPIFHNKWWLKELTQEQLGFYRNRYTLERNRQQGLL</sequence>
<reference evidence="1" key="1">
    <citation type="journal article" date="2015" name="Nature">
        <title>Complex archaea that bridge the gap between prokaryotes and eukaryotes.</title>
        <authorList>
            <person name="Spang A."/>
            <person name="Saw J.H."/>
            <person name="Jorgensen S.L."/>
            <person name="Zaremba-Niedzwiedzka K."/>
            <person name="Martijn J."/>
            <person name="Lind A.E."/>
            <person name="van Eijk R."/>
            <person name="Schleper C."/>
            <person name="Guy L."/>
            <person name="Ettema T.J."/>
        </authorList>
    </citation>
    <scope>NUCLEOTIDE SEQUENCE</scope>
</reference>
<dbReference type="EMBL" id="LAZR01000545">
    <property type="protein sequence ID" value="KKN64712.1"/>
    <property type="molecule type" value="Genomic_DNA"/>
</dbReference>
<dbReference type="InterPro" id="IPR044925">
    <property type="entry name" value="His-Me_finger_sf"/>
</dbReference>
<dbReference type="SUPFAM" id="SSF54060">
    <property type="entry name" value="His-Me finger endonucleases"/>
    <property type="match status" value="1"/>
</dbReference>
<organism evidence="1">
    <name type="scientific">marine sediment metagenome</name>
    <dbReference type="NCBI Taxonomy" id="412755"/>
    <lineage>
        <taxon>unclassified sequences</taxon>
        <taxon>metagenomes</taxon>
        <taxon>ecological metagenomes</taxon>
    </lineage>
</organism>
<comment type="caution">
    <text evidence="1">The sequence shown here is derived from an EMBL/GenBank/DDBJ whole genome shotgun (WGS) entry which is preliminary data.</text>
</comment>
<name>A0A0F9SQE7_9ZZZZ</name>
<evidence type="ECO:0000313" key="1">
    <source>
        <dbReference type="EMBL" id="KKN64712.1"/>
    </source>
</evidence>
<dbReference type="AlphaFoldDB" id="A0A0F9SQE7"/>
<gene>
    <name evidence="1" type="ORF">LCGC14_0488440</name>
</gene>
<evidence type="ECO:0008006" key="2">
    <source>
        <dbReference type="Google" id="ProtNLM"/>
    </source>
</evidence>
<protein>
    <recommendedName>
        <fullName evidence="2">HNH nuclease domain-containing protein</fullName>
    </recommendedName>
</protein>
<accession>A0A0F9SQE7</accession>